<keyword evidence="4" id="KW-1133">Transmembrane helix</keyword>
<organism evidence="5 6">
    <name type="scientific">Stutzerimonas stutzeri RCH2</name>
    <dbReference type="NCBI Taxonomy" id="644801"/>
    <lineage>
        <taxon>Bacteria</taxon>
        <taxon>Pseudomonadati</taxon>
        <taxon>Pseudomonadota</taxon>
        <taxon>Gammaproteobacteria</taxon>
        <taxon>Pseudomonadales</taxon>
        <taxon>Pseudomonadaceae</taxon>
        <taxon>Stutzerimonas</taxon>
    </lineage>
</organism>
<evidence type="ECO:0000313" key="5">
    <source>
        <dbReference type="EMBL" id="AGA87958.1"/>
    </source>
</evidence>
<evidence type="ECO:0000313" key="6">
    <source>
        <dbReference type="Proteomes" id="UP000010820"/>
    </source>
</evidence>
<dbReference type="STRING" id="644801.Psest_3469"/>
<sequence>MMQTSFYSSHRLGALLRRRYGLLGLLVLLSACVVTAVALHWNERLYFNLTQLINVTGQDVTNRWLPGYAVVIDGKPVRGISQNLSAVSYDADLDRLLAVVNGGPTELVALSKTGELLERYPLQGFGDIEGVTYMGHGRVAVSDERAQQISIFRLPAQPRPIEASEAQFFSLGINLNGNKGFEGLTYDAAGDRLFIVKERDPRQLYEVGGVAASLEGPLQLTIRDRSDWIADQVFATDLSDIHFDAATGHLILLSDESRLLMELSDSGRMLSYRSLNRWFGGLQRSAPHPEGVTIDNDGTLFVVSEPNLFYSFRRAEG</sequence>
<comment type="subcellular location">
    <subcellularLocation>
        <location evidence="1">Cell membrane</location>
    </subcellularLocation>
</comment>
<keyword evidence="2" id="KW-1003">Cell membrane</keyword>
<dbReference type="Pfam" id="PF06977">
    <property type="entry name" value="SdiA-regulated"/>
    <property type="match status" value="1"/>
</dbReference>
<dbReference type="CDD" id="cd09971">
    <property type="entry name" value="SdiA-regulated"/>
    <property type="match status" value="1"/>
</dbReference>
<feature type="transmembrane region" description="Helical" evidence="4">
    <location>
        <begin position="20"/>
        <end position="41"/>
    </location>
</feature>
<proteinExistence type="predicted"/>
<evidence type="ECO:0000256" key="4">
    <source>
        <dbReference type="SAM" id="Phobius"/>
    </source>
</evidence>
<dbReference type="Proteomes" id="UP000010820">
    <property type="component" value="Chromosome"/>
</dbReference>
<dbReference type="KEGG" id="psh:Psest_3469"/>
<dbReference type="AlphaFoldDB" id="L0GMH5"/>
<protein>
    <recommendedName>
        <fullName evidence="7">NHL repeat protein</fullName>
    </recommendedName>
</protein>
<evidence type="ECO:0008006" key="7">
    <source>
        <dbReference type="Google" id="ProtNLM"/>
    </source>
</evidence>
<gene>
    <name evidence="5" type="ORF">Psest_3469</name>
</gene>
<keyword evidence="4" id="KW-0812">Transmembrane</keyword>
<dbReference type="eggNOG" id="COG3204">
    <property type="taxonomic scope" value="Bacteria"/>
</dbReference>
<reference evidence="5 6" key="1">
    <citation type="submission" date="2011-10" db="EMBL/GenBank/DDBJ databases">
        <title>Complete sequence of chromosome of Pseudomonas stutzeri RCH2.</title>
        <authorList>
            <consortium name="US DOE Joint Genome Institute"/>
            <person name="Lucas S."/>
            <person name="Han J."/>
            <person name="Lapidus A."/>
            <person name="Cheng J.-F."/>
            <person name="Goodwin L."/>
            <person name="Pitluck S."/>
            <person name="Peters L."/>
            <person name="Ovchinnikova G."/>
            <person name="Zeytun A."/>
            <person name="Lu M."/>
            <person name="Detter J.C."/>
            <person name="Han C."/>
            <person name="Tapia R."/>
            <person name="Land M."/>
            <person name="Hauser L."/>
            <person name="Kyrpides N."/>
            <person name="Ivanova N."/>
            <person name="Pagani I."/>
            <person name="Chakraborty R."/>
            <person name="Arkin A."/>
            <person name="Dehal P."/>
            <person name="Wall J."/>
            <person name="Hazen T."/>
            <person name="Woyke T."/>
        </authorList>
    </citation>
    <scope>NUCLEOTIDE SEQUENCE [LARGE SCALE GENOMIC DNA]</scope>
    <source>
        <strain evidence="5 6">RCH2</strain>
    </source>
</reference>
<dbReference type="EMBL" id="CP003071">
    <property type="protein sequence ID" value="AGA87958.1"/>
    <property type="molecule type" value="Genomic_DNA"/>
</dbReference>
<evidence type="ECO:0000256" key="2">
    <source>
        <dbReference type="ARBA" id="ARBA00022475"/>
    </source>
</evidence>
<evidence type="ECO:0000256" key="3">
    <source>
        <dbReference type="ARBA" id="ARBA00023136"/>
    </source>
</evidence>
<evidence type="ECO:0000256" key="1">
    <source>
        <dbReference type="ARBA" id="ARBA00004236"/>
    </source>
</evidence>
<dbReference type="RefSeq" id="WP_015278180.1">
    <property type="nucleotide sequence ID" value="NC_019936.1"/>
</dbReference>
<dbReference type="HOGENOM" id="CLU_055438_0_0_6"/>
<dbReference type="PATRIC" id="fig|644801.3.peg.3373"/>
<name>L0GMH5_STUST</name>
<dbReference type="SUPFAM" id="SSF50956">
    <property type="entry name" value="Thermostable phytase (3-phytase)"/>
    <property type="match status" value="1"/>
</dbReference>
<keyword evidence="3 4" id="KW-0472">Membrane</keyword>
<accession>L0GMH5</accession>
<dbReference type="GO" id="GO:0005886">
    <property type="term" value="C:plasma membrane"/>
    <property type="evidence" value="ECO:0007669"/>
    <property type="project" value="UniProtKB-SubCell"/>
</dbReference>
<dbReference type="InterPro" id="IPR009722">
    <property type="entry name" value="YjiK/CarP"/>
</dbReference>